<accession>A0A1C5K3Z2</accession>
<sequence>MGFMDRLLRRTSRLDEASGEATQRTTPVQAISSQTGEGEGLPDRWYAPQDGSRDRFVGADGLPTLRLIPYRDMGGEYVLRLCEDDTGLLVGPTDRRLPRAGIYISQLRGEAHHQAECRAGNFHPGDPVRLVREPENPYDPNAVAVYDATGQYMAAYVNKQKARTLARLIDSGTEVEAISIRGTRPGVGCDQVAVLAASPDVLRHLLSQRPAGAPRPAHER</sequence>
<keyword evidence="6" id="KW-1185">Reference proteome</keyword>
<feature type="compositionally biased region" description="Polar residues" evidence="3">
    <location>
        <begin position="20"/>
        <end position="36"/>
    </location>
</feature>
<proteinExistence type="predicted"/>
<dbReference type="OrthoDB" id="260852at2"/>
<feature type="domain" description="HIRAN" evidence="4">
    <location>
        <begin position="119"/>
        <end position="183"/>
    </location>
</feature>
<dbReference type="Proteomes" id="UP000198221">
    <property type="component" value="Chromosome I"/>
</dbReference>
<dbReference type="Gene3D" id="3.30.70.2330">
    <property type="match status" value="1"/>
</dbReference>
<protein>
    <submittedName>
        <fullName evidence="5">HIRAN domain-containing protein</fullName>
    </submittedName>
</protein>
<reference evidence="6" key="1">
    <citation type="submission" date="2016-06" db="EMBL/GenBank/DDBJ databases">
        <authorList>
            <person name="Varghese N."/>
            <person name="Submissions Spin"/>
        </authorList>
    </citation>
    <scope>NUCLEOTIDE SEQUENCE [LARGE SCALE GENOMIC DNA]</scope>
    <source>
        <strain evidence="6">DSM 43819</strain>
    </source>
</reference>
<dbReference type="GO" id="GO:0016818">
    <property type="term" value="F:hydrolase activity, acting on acid anhydrides, in phosphorus-containing anhydrides"/>
    <property type="evidence" value="ECO:0007669"/>
    <property type="project" value="InterPro"/>
</dbReference>
<keyword evidence="1" id="KW-0479">Metal-binding</keyword>
<organism evidence="5 6">
    <name type="scientific">Micromonospora inositola</name>
    <dbReference type="NCBI Taxonomy" id="47865"/>
    <lineage>
        <taxon>Bacteria</taxon>
        <taxon>Bacillati</taxon>
        <taxon>Actinomycetota</taxon>
        <taxon>Actinomycetes</taxon>
        <taxon>Micromonosporales</taxon>
        <taxon>Micromonosporaceae</taxon>
        <taxon>Micromonospora</taxon>
    </lineage>
</organism>
<dbReference type="AlphaFoldDB" id="A0A1C5K3Z2"/>
<evidence type="ECO:0000256" key="1">
    <source>
        <dbReference type="ARBA" id="ARBA00022723"/>
    </source>
</evidence>
<evidence type="ECO:0000256" key="2">
    <source>
        <dbReference type="ARBA" id="ARBA00022801"/>
    </source>
</evidence>
<keyword evidence="2" id="KW-0378">Hydrolase</keyword>
<evidence type="ECO:0000313" key="5">
    <source>
        <dbReference type="EMBL" id="SCG77470.1"/>
    </source>
</evidence>
<evidence type="ECO:0000259" key="4">
    <source>
        <dbReference type="Pfam" id="PF08797"/>
    </source>
</evidence>
<evidence type="ECO:0000313" key="6">
    <source>
        <dbReference type="Proteomes" id="UP000198221"/>
    </source>
</evidence>
<name>A0A1C5K3Z2_9ACTN</name>
<dbReference type="Pfam" id="PF08797">
    <property type="entry name" value="HIRAN"/>
    <property type="match status" value="1"/>
</dbReference>
<dbReference type="InterPro" id="IPR014905">
    <property type="entry name" value="HIRAN"/>
</dbReference>
<evidence type="ECO:0000256" key="3">
    <source>
        <dbReference type="SAM" id="MobiDB-lite"/>
    </source>
</evidence>
<dbReference type="GO" id="GO:0003676">
    <property type="term" value="F:nucleic acid binding"/>
    <property type="evidence" value="ECO:0007669"/>
    <property type="project" value="InterPro"/>
</dbReference>
<dbReference type="GO" id="GO:0008270">
    <property type="term" value="F:zinc ion binding"/>
    <property type="evidence" value="ECO:0007669"/>
    <property type="project" value="InterPro"/>
</dbReference>
<feature type="region of interest" description="Disordered" evidence="3">
    <location>
        <begin position="14"/>
        <end position="52"/>
    </location>
</feature>
<dbReference type="RefSeq" id="WP_089015477.1">
    <property type="nucleotide sequence ID" value="NZ_LT607754.1"/>
</dbReference>
<dbReference type="EMBL" id="LT607754">
    <property type="protein sequence ID" value="SCG77470.1"/>
    <property type="molecule type" value="Genomic_DNA"/>
</dbReference>
<gene>
    <name evidence="5" type="ORF">GA0070613_6275</name>
</gene>